<evidence type="ECO:0000313" key="2">
    <source>
        <dbReference type="EMBL" id="ORY58997.1"/>
    </source>
</evidence>
<evidence type="ECO:0000256" key="1">
    <source>
        <dbReference type="SAM" id="Phobius"/>
    </source>
</evidence>
<keyword evidence="1" id="KW-1133">Transmembrane helix</keyword>
<sequence length="114" mass="13539">MVILVVFVEICFFIEIIWKFPISDSVNLIFVLIYFFDFYSFSTFTFLDYSTKFFMSSFKSLNVFSTYRNVNEYAILTHFNSSKEYKNFVYLLSSGLLCNFASLLYSINNELRLS</sequence>
<evidence type="ECO:0000313" key="3">
    <source>
        <dbReference type="Proteomes" id="UP000193920"/>
    </source>
</evidence>
<dbReference type="EMBL" id="MCOG01000065">
    <property type="protein sequence ID" value="ORY58997.1"/>
    <property type="molecule type" value="Genomic_DNA"/>
</dbReference>
<dbReference type="Proteomes" id="UP000193920">
    <property type="component" value="Unassembled WGS sequence"/>
</dbReference>
<feature type="transmembrane region" description="Helical" evidence="1">
    <location>
        <begin position="28"/>
        <end position="49"/>
    </location>
</feature>
<keyword evidence="3" id="KW-1185">Reference proteome</keyword>
<protein>
    <submittedName>
        <fullName evidence="2">Uncharacterized protein</fullName>
    </submittedName>
</protein>
<comment type="caution">
    <text evidence="2">The sequence shown here is derived from an EMBL/GenBank/DDBJ whole genome shotgun (WGS) entry which is preliminary data.</text>
</comment>
<gene>
    <name evidence="2" type="ORF">LY90DRAFT_643912</name>
</gene>
<feature type="transmembrane region" description="Helical" evidence="1">
    <location>
        <begin position="88"/>
        <end position="107"/>
    </location>
</feature>
<keyword evidence="1" id="KW-0812">Transmembrane</keyword>
<reference evidence="2 3" key="1">
    <citation type="submission" date="2016-08" db="EMBL/GenBank/DDBJ databases">
        <title>A Parts List for Fungal Cellulosomes Revealed by Comparative Genomics.</title>
        <authorList>
            <consortium name="DOE Joint Genome Institute"/>
            <person name="Haitjema C.H."/>
            <person name="Gilmore S.P."/>
            <person name="Henske J.K."/>
            <person name="Solomon K.V."/>
            <person name="De Groot R."/>
            <person name="Kuo A."/>
            <person name="Mondo S.J."/>
            <person name="Salamov A.A."/>
            <person name="Labutti K."/>
            <person name="Zhao Z."/>
            <person name="Chiniquy J."/>
            <person name="Barry K."/>
            <person name="Brewer H.M."/>
            <person name="Purvine S.O."/>
            <person name="Wright A.T."/>
            <person name="Boxma B."/>
            <person name="Van Alen T."/>
            <person name="Hackstein J.H."/>
            <person name="Baker S.E."/>
            <person name="Grigoriev I.V."/>
            <person name="O'Malley M.A."/>
        </authorList>
    </citation>
    <scope>NUCLEOTIDE SEQUENCE [LARGE SCALE GENOMIC DNA]</scope>
    <source>
        <strain evidence="2 3">G1</strain>
    </source>
</reference>
<feature type="non-terminal residue" evidence="2">
    <location>
        <position position="1"/>
    </location>
</feature>
<name>A0A1Y2DIE2_9FUNG</name>
<dbReference type="AlphaFoldDB" id="A0A1Y2DIE2"/>
<keyword evidence="1" id="KW-0472">Membrane</keyword>
<organism evidence="2 3">
    <name type="scientific">Neocallimastix californiae</name>
    <dbReference type="NCBI Taxonomy" id="1754190"/>
    <lineage>
        <taxon>Eukaryota</taxon>
        <taxon>Fungi</taxon>
        <taxon>Fungi incertae sedis</taxon>
        <taxon>Chytridiomycota</taxon>
        <taxon>Chytridiomycota incertae sedis</taxon>
        <taxon>Neocallimastigomycetes</taxon>
        <taxon>Neocallimastigales</taxon>
        <taxon>Neocallimastigaceae</taxon>
        <taxon>Neocallimastix</taxon>
    </lineage>
</organism>
<proteinExistence type="predicted"/>
<accession>A0A1Y2DIE2</accession>